<gene>
    <name evidence="8" type="ORF">QO018_002359</name>
</gene>
<dbReference type="RefSeq" id="WP_209981855.1">
    <property type="nucleotide sequence ID" value="NZ_JAGINO010000007.1"/>
</dbReference>
<keyword evidence="9" id="KW-1185">Reference proteome</keyword>
<dbReference type="EMBL" id="JAUSVU010000007">
    <property type="protein sequence ID" value="MDQ0533501.1"/>
    <property type="molecule type" value="Genomic_DNA"/>
</dbReference>
<dbReference type="Pfam" id="PF06745">
    <property type="entry name" value="ATPase"/>
    <property type="match status" value="2"/>
</dbReference>
<evidence type="ECO:0000313" key="8">
    <source>
        <dbReference type="EMBL" id="MDQ0533501.1"/>
    </source>
</evidence>
<keyword evidence="5" id="KW-0418">Kinase</keyword>
<dbReference type="SUPFAM" id="SSF52540">
    <property type="entry name" value="P-loop containing nucleoside triphosphate hydrolases"/>
    <property type="match status" value="2"/>
</dbReference>
<dbReference type="SMART" id="SM00382">
    <property type="entry name" value="AAA"/>
    <property type="match status" value="2"/>
</dbReference>
<evidence type="ECO:0000259" key="7">
    <source>
        <dbReference type="PROSITE" id="PS51146"/>
    </source>
</evidence>
<dbReference type="PROSITE" id="PS51146">
    <property type="entry name" value="KAIC"/>
    <property type="match status" value="2"/>
</dbReference>
<keyword evidence="3" id="KW-0808">Transferase</keyword>
<proteinExistence type="predicted"/>
<dbReference type="CDD" id="cd01124">
    <property type="entry name" value="KaiC-like"/>
    <property type="match status" value="1"/>
</dbReference>
<keyword evidence="6" id="KW-0378">Hydrolase</keyword>
<dbReference type="InterPro" id="IPR027417">
    <property type="entry name" value="P-loop_NTPase"/>
</dbReference>
<protein>
    <recommendedName>
        <fullName evidence="1">non-specific serine/threonine protein kinase</fullName>
        <ecNumber evidence="1">2.7.11.1</ecNumber>
    </recommendedName>
</protein>
<dbReference type="InterPro" id="IPR003593">
    <property type="entry name" value="AAA+_ATPase"/>
</dbReference>
<feature type="domain" description="KaiC" evidence="7">
    <location>
        <begin position="246"/>
        <end position="482"/>
    </location>
</feature>
<dbReference type="PANTHER" id="PTHR42926">
    <property type="match status" value="1"/>
</dbReference>
<keyword evidence="2" id="KW-0597">Phosphoprotein</keyword>
<dbReference type="PANTHER" id="PTHR42926:SF1">
    <property type="entry name" value="CIRCADIAN CLOCK OSCILLATOR PROTEIN KAIC 1"/>
    <property type="match status" value="1"/>
</dbReference>
<dbReference type="InterPro" id="IPR051347">
    <property type="entry name" value="Circadian_clock_KaiC-rel"/>
</dbReference>
<dbReference type="EC" id="2.7.11.1" evidence="1"/>
<keyword evidence="4" id="KW-0677">Repeat</keyword>
<name>A0ABU0MJ61_9PROT</name>
<accession>A0ABU0MJ61</accession>
<organism evidence="8 9">
    <name type="scientific">Azospirillum picis</name>
    <dbReference type="NCBI Taxonomy" id="488438"/>
    <lineage>
        <taxon>Bacteria</taxon>
        <taxon>Pseudomonadati</taxon>
        <taxon>Pseudomonadota</taxon>
        <taxon>Alphaproteobacteria</taxon>
        <taxon>Rhodospirillales</taxon>
        <taxon>Azospirillaceae</taxon>
        <taxon>Azospirillum</taxon>
    </lineage>
</organism>
<dbReference type="PIRSF" id="PIRSF039117">
    <property type="entry name" value="KaiC"/>
    <property type="match status" value="1"/>
</dbReference>
<dbReference type="Gene3D" id="3.40.50.300">
    <property type="entry name" value="P-loop containing nucleotide triphosphate hydrolases"/>
    <property type="match status" value="2"/>
</dbReference>
<evidence type="ECO:0000256" key="4">
    <source>
        <dbReference type="ARBA" id="ARBA00022737"/>
    </source>
</evidence>
<reference evidence="8 9" key="1">
    <citation type="submission" date="2023-07" db="EMBL/GenBank/DDBJ databases">
        <title>Genomic Encyclopedia of Type Strains, Phase IV (KMG-IV): sequencing the most valuable type-strain genomes for metagenomic binning, comparative biology and taxonomic classification.</title>
        <authorList>
            <person name="Goeker M."/>
        </authorList>
    </citation>
    <scope>NUCLEOTIDE SEQUENCE [LARGE SCALE GENOMIC DNA]</scope>
    <source>
        <strain evidence="8 9">DSM 19922</strain>
    </source>
</reference>
<evidence type="ECO:0000313" key="9">
    <source>
        <dbReference type="Proteomes" id="UP001244552"/>
    </source>
</evidence>
<sequence length="494" mass="54100">MTDDRHSLELERVPSGIAGLDTVLRGGFLKGGVYIIQGVPGAGKTILANQICFNHVAAGGRAAYVTLLAESHSRMLQHLRPMRFFDETIIPDRLYYISAFNTLEEDGLSGLRDLLQREIRAHHASLLILDGLVAAEEQAGSDREFKKFVHELQMHASMNDCTVLLLTSGSAGPVRAEHTMVDGLIELDDRLFEVRTERSLQVRKFRGSASLRGRHPFRITGDGLVVYPRIEAMYAVPAHPEQPLRTRVATGIEGLDPLIGGGILQATTTILVGPTGIGKTTFGLHFLAQCSEAEPGLLFGFYETPVRLRDKAASLGIDLATLERQGSLAFVWQAQGESILDELAHRLLEAVRSRGVRRLVVDGLDGFLESSIHPDRMSRFLSTLSNELRGLGVTSLFLWEMRNLIGSAVQVPIYGVSTLVENLIILRYVEVEGRIRRLLSITKIRDSGFDPALQEFRITDAGIGILGPLPGYAVTPDALASSGPVSSERPSPRE</sequence>
<dbReference type="InterPro" id="IPR030665">
    <property type="entry name" value="KaiC"/>
</dbReference>
<evidence type="ECO:0000256" key="1">
    <source>
        <dbReference type="ARBA" id="ARBA00012513"/>
    </source>
</evidence>
<dbReference type="InterPro" id="IPR010624">
    <property type="entry name" value="KaiC_dom"/>
</dbReference>
<comment type="caution">
    <text evidence="8">The sequence shown here is derived from an EMBL/GenBank/DDBJ whole genome shotgun (WGS) entry which is preliminary data.</text>
</comment>
<dbReference type="InterPro" id="IPR014774">
    <property type="entry name" value="KaiC-like_dom"/>
</dbReference>
<evidence type="ECO:0000256" key="3">
    <source>
        <dbReference type="ARBA" id="ARBA00022679"/>
    </source>
</evidence>
<feature type="domain" description="KaiC" evidence="7">
    <location>
        <begin position="11"/>
        <end position="240"/>
    </location>
</feature>
<evidence type="ECO:0000256" key="5">
    <source>
        <dbReference type="ARBA" id="ARBA00022777"/>
    </source>
</evidence>
<dbReference type="Proteomes" id="UP001244552">
    <property type="component" value="Unassembled WGS sequence"/>
</dbReference>
<evidence type="ECO:0000256" key="2">
    <source>
        <dbReference type="ARBA" id="ARBA00022553"/>
    </source>
</evidence>
<evidence type="ECO:0000256" key="6">
    <source>
        <dbReference type="ARBA" id="ARBA00022801"/>
    </source>
</evidence>